<dbReference type="InterPro" id="IPR025521">
    <property type="entry name" value="Neprosin_propep"/>
</dbReference>
<feature type="domain" description="Neprosin PEP catalytic" evidence="2">
    <location>
        <begin position="133"/>
        <end position="381"/>
    </location>
</feature>
<keyword evidence="1" id="KW-0732">Signal</keyword>
<dbReference type="AlphaFoldDB" id="A0AAV1WUM9"/>
<dbReference type="InterPro" id="IPR004314">
    <property type="entry name" value="Neprosin"/>
</dbReference>
<dbReference type="Pfam" id="PF03080">
    <property type="entry name" value="Neprosin"/>
    <property type="match status" value="1"/>
</dbReference>
<dbReference type="PROSITE" id="PS52045">
    <property type="entry name" value="NEPROSIN_PEP_CD"/>
    <property type="match status" value="1"/>
</dbReference>
<dbReference type="Pfam" id="PF14365">
    <property type="entry name" value="Neprosin_AP"/>
    <property type="match status" value="1"/>
</dbReference>
<evidence type="ECO:0000313" key="3">
    <source>
        <dbReference type="EMBL" id="CAL0313140.1"/>
    </source>
</evidence>
<dbReference type="EMBL" id="CAXHTB010000009">
    <property type="protein sequence ID" value="CAL0313140.1"/>
    <property type="molecule type" value="Genomic_DNA"/>
</dbReference>
<comment type="caution">
    <text evidence="3">The sequence shown here is derived from an EMBL/GenBank/DDBJ whole genome shotgun (WGS) entry which is preliminary data.</text>
</comment>
<evidence type="ECO:0000313" key="4">
    <source>
        <dbReference type="Proteomes" id="UP001497480"/>
    </source>
</evidence>
<accession>A0AAV1WUM9</accession>
<evidence type="ECO:0000259" key="2">
    <source>
        <dbReference type="PROSITE" id="PS52045"/>
    </source>
</evidence>
<feature type="chain" id="PRO_5043886570" description="Neprosin PEP catalytic domain-containing protein" evidence="1">
    <location>
        <begin position="21"/>
        <end position="381"/>
    </location>
</feature>
<dbReference type="InterPro" id="IPR053168">
    <property type="entry name" value="Glutamic_endopeptidase"/>
</dbReference>
<dbReference type="PANTHER" id="PTHR31589:SF223">
    <property type="entry name" value="PROTEIN, PUTATIVE (DUF239)-RELATED"/>
    <property type="match status" value="1"/>
</dbReference>
<protein>
    <recommendedName>
        <fullName evidence="2">Neprosin PEP catalytic domain-containing protein</fullName>
    </recommendedName>
</protein>
<organism evidence="3 4">
    <name type="scientific">Lupinus luteus</name>
    <name type="common">European yellow lupine</name>
    <dbReference type="NCBI Taxonomy" id="3873"/>
    <lineage>
        <taxon>Eukaryota</taxon>
        <taxon>Viridiplantae</taxon>
        <taxon>Streptophyta</taxon>
        <taxon>Embryophyta</taxon>
        <taxon>Tracheophyta</taxon>
        <taxon>Spermatophyta</taxon>
        <taxon>Magnoliopsida</taxon>
        <taxon>eudicotyledons</taxon>
        <taxon>Gunneridae</taxon>
        <taxon>Pentapetalae</taxon>
        <taxon>rosids</taxon>
        <taxon>fabids</taxon>
        <taxon>Fabales</taxon>
        <taxon>Fabaceae</taxon>
        <taxon>Papilionoideae</taxon>
        <taxon>50 kb inversion clade</taxon>
        <taxon>genistoids sensu lato</taxon>
        <taxon>core genistoids</taxon>
        <taxon>Genisteae</taxon>
        <taxon>Lupinus</taxon>
    </lineage>
</organism>
<reference evidence="3 4" key="1">
    <citation type="submission" date="2024-03" db="EMBL/GenBank/DDBJ databases">
        <authorList>
            <person name="Martinez-Hernandez J."/>
        </authorList>
    </citation>
    <scope>NUCLEOTIDE SEQUENCE [LARGE SCALE GENOMIC DNA]</scope>
</reference>
<feature type="signal peptide" evidence="1">
    <location>
        <begin position="1"/>
        <end position="20"/>
    </location>
</feature>
<proteinExistence type="predicted"/>
<name>A0AAV1WUM9_LUPLU</name>
<dbReference type="Proteomes" id="UP001497480">
    <property type="component" value="Unassembled WGS sequence"/>
</dbReference>
<evidence type="ECO:0000256" key="1">
    <source>
        <dbReference type="SAM" id="SignalP"/>
    </source>
</evidence>
<sequence length="381" mass="43704">MTILVFIWFFSIIICYKVDATLPSTQDLDMERHLKLLNKPPISTFQMKFGQIVDCVDIKKQPAFEHPLLKNHKLQRNPTFVHKRKITKKNDWEIRKSEFEFEKVTCPRGYVPIRRTNKEDLIQMKYYLSNLTQPSHAQHYATMYTKKSNDKSYNGVNGHIEIYNPRLRRHQMSLAQIAVESGEADQLNTITFGWQVAQELYTRKATHLFALWTSDSFKSGCYNMLCQGFVQIDKSIFLGIGITPVSSYGGIPYEVSFSISQDPKSKNWWVRVNEIDVGYYPAELFSNMKVGDRVGWGGRVCGTMYGLSPPMGSGYFPDGDLTHACFIRQISYHVNGSIQEPNEDVLDIYVDNPNCYNLTYLGFLGNDNRQTLQFGGPGGQC</sequence>
<dbReference type="Gene3D" id="3.90.1320.10">
    <property type="entry name" value="Outer-capsid protein sigma 3, large lobe"/>
    <property type="match status" value="1"/>
</dbReference>
<gene>
    <name evidence="3" type="ORF">LLUT_LOCUS14200</name>
</gene>
<dbReference type="PANTHER" id="PTHR31589">
    <property type="entry name" value="PROTEIN, PUTATIVE (DUF239)-RELATED-RELATED"/>
    <property type="match status" value="1"/>
</dbReference>
<keyword evidence="4" id="KW-1185">Reference proteome</keyword>